<gene>
    <name evidence="2" type="ordered locus">Acid_0471</name>
</gene>
<accession>Q02BT5</accession>
<dbReference type="PANTHER" id="PTHR35562">
    <property type="entry name" value="DNA ENDONUCLEASE SMRA-RELATED"/>
    <property type="match status" value="1"/>
</dbReference>
<proteinExistence type="predicted"/>
<dbReference type="Gene3D" id="3.30.1370.110">
    <property type="match status" value="1"/>
</dbReference>
<dbReference type="STRING" id="234267.Acid_0471"/>
<dbReference type="SMART" id="SM00463">
    <property type="entry name" value="SMR"/>
    <property type="match status" value="1"/>
</dbReference>
<dbReference type="InParanoid" id="Q02BT5"/>
<dbReference type="SUPFAM" id="SSF160443">
    <property type="entry name" value="SMR domain-like"/>
    <property type="match status" value="1"/>
</dbReference>
<evidence type="ECO:0000259" key="1">
    <source>
        <dbReference type="PROSITE" id="PS50828"/>
    </source>
</evidence>
<dbReference type="HOGENOM" id="CLU_109169_1_0_0"/>
<organism evidence="2">
    <name type="scientific">Solibacter usitatus (strain Ellin6076)</name>
    <dbReference type="NCBI Taxonomy" id="234267"/>
    <lineage>
        <taxon>Bacteria</taxon>
        <taxon>Pseudomonadati</taxon>
        <taxon>Acidobacteriota</taxon>
        <taxon>Terriglobia</taxon>
        <taxon>Bryobacterales</taxon>
        <taxon>Solibacteraceae</taxon>
        <taxon>Candidatus Solibacter</taxon>
    </lineage>
</organism>
<reference evidence="2" key="1">
    <citation type="submission" date="2006-10" db="EMBL/GenBank/DDBJ databases">
        <title>Complete sequence of Solibacter usitatus Ellin6076.</title>
        <authorList>
            <consortium name="US DOE Joint Genome Institute"/>
            <person name="Copeland A."/>
            <person name="Lucas S."/>
            <person name="Lapidus A."/>
            <person name="Barry K."/>
            <person name="Detter J.C."/>
            <person name="Glavina del Rio T."/>
            <person name="Hammon N."/>
            <person name="Israni S."/>
            <person name="Dalin E."/>
            <person name="Tice H."/>
            <person name="Pitluck S."/>
            <person name="Thompson L.S."/>
            <person name="Brettin T."/>
            <person name="Bruce D."/>
            <person name="Han C."/>
            <person name="Tapia R."/>
            <person name="Gilna P."/>
            <person name="Schmutz J."/>
            <person name="Larimer F."/>
            <person name="Land M."/>
            <person name="Hauser L."/>
            <person name="Kyrpides N."/>
            <person name="Mikhailova N."/>
            <person name="Janssen P.H."/>
            <person name="Kuske C.R."/>
            <person name="Richardson P."/>
        </authorList>
    </citation>
    <scope>NUCLEOTIDE SEQUENCE</scope>
    <source>
        <strain evidence="2">Ellin6076</strain>
    </source>
</reference>
<sequence>MEESLPPEDDPIRIPITDVFDLHTVPPRDVKAVVEEYLIEAHRLGFRALRIIHGRGIGVQRELVRNVLSRADFVAGFGDAPAEAGGWGATIVTLRD</sequence>
<dbReference type="Pfam" id="PF01713">
    <property type="entry name" value="Smr"/>
    <property type="match status" value="1"/>
</dbReference>
<dbReference type="EMBL" id="CP000473">
    <property type="protein sequence ID" value="ABJ81481.1"/>
    <property type="molecule type" value="Genomic_DNA"/>
</dbReference>
<dbReference type="KEGG" id="sus:Acid_0471"/>
<protein>
    <submittedName>
        <fullName evidence="2">Smr protein/MutS2</fullName>
    </submittedName>
</protein>
<feature type="domain" description="Smr" evidence="1">
    <location>
        <begin position="20"/>
        <end position="95"/>
    </location>
</feature>
<dbReference type="InterPro" id="IPR002625">
    <property type="entry name" value="Smr_dom"/>
</dbReference>
<evidence type="ECO:0000313" key="2">
    <source>
        <dbReference type="EMBL" id="ABJ81481.1"/>
    </source>
</evidence>
<name>Q02BT5_SOLUE</name>
<dbReference type="PANTHER" id="PTHR35562:SF2">
    <property type="entry name" value="DNA ENDONUCLEASE SMRA-RELATED"/>
    <property type="match status" value="1"/>
</dbReference>
<dbReference type="InterPro" id="IPR036063">
    <property type="entry name" value="Smr_dom_sf"/>
</dbReference>
<dbReference type="eggNOG" id="COG1193">
    <property type="taxonomic scope" value="Bacteria"/>
</dbReference>
<dbReference type="AlphaFoldDB" id="Q02BT5"/>
<dbReference type="PROSITE" id="PS50828">
    <property type="entry name" value="SMR"/>
    <property type="match status" value="1"/>
</dbReference>